<dbReference type="InterPro" id="IPR023569">
    <property type="entry name" value="Prokineticin_domain"/>
</dbReference>
<evidence type="ECO:0000259" key="11">
    <source>
        <dbReference type="Pfam" id="PF06607"/>
    </source>
</evidence>
<dbReference type="Proteomes" id="UP000770717">
    <property type="component" value="Unassembled WGS sequence"/>
</dbReference>
<feature type="domain" description="Prokineticin" evidence="11">
    <location>
        <begin position="229"/>
        <end position="298"/>
    </location>
</feature>
<dbReference type="OrthoDB" id="6359792at2759"/>
<keyword evidence="9" id="KW-0812">Transmembrane</keyword>
<protein>
    <recommendedName>
        <fullName evidence="14">Dickkopf-related protein 3</fullName>
    </recommendedName>
</protein>
<evidence type="ECO:0000256" key="4">
    <source>
        <dbReference type="ARBA" id="ARBA00022525"/>
    </source>
</evidence>
<keyword evidence="13" id="KW-1185">Reference proteome</keyword>
<dbReference type="PANTHER" id="PTHR12113">
    <property type="entry name" value="DICKKOPF3-LIKE 3"/>
    <property type="match status" value="1"/>
</dbReference>
<name>A0A8J6EUK6_ELECQ</name>
<keyword evidence="6" id="KW-0732">Signal</keyword>
<keyword evidence="4" id="KW-0964">Secreted</keyword>
<keyword evidence="9" id="KW-0472">Membrane</keyword>
<reference evidence="12" key="1">
    <citation type="thesis" date="2020" institute="ProQuest LLC" country="789 East Eisenhower Parkway, Ann Arbor, MI, USA">
        <title>Comparative Genomics and Chromosome Evolution.</title>
        <authorList>
            <person name="Mudd A.B."/>
        </authorList>
    </citation>
    <scope>NUCLEOTIDE SEQUENCE</scope>
    <source>
        <strain evidence="12">HN-11 Male</strain>
        <tissue evidence="12">Kidney and liver</tissue>
    </source>
</reference>
<evidence type="ECO:0000259" key="10">
    <source>
        <dbReference type="Pfam" id="PF04706"/>
    </source>
</evidence>
<evidence type="ECO:0008006" key="14">
    <source>
        <dbReference type="Google" id="ProtNLM"/>
    </source>
</evidence>
<accession>A0A8J6EUK6</accession>
<dbReference type="Gene3D" id="2.10.80.10">
    <property type="entry name" value="Lipase, subunit A"/>
    <property type="match status" value="1"/>
</dbReference>
<comment type="subcellular location">
    <subcellularLocation>
        <location evidence="1">Secreted</location>
    </subcellularLocation>
</comment>
<feature type="region of interest" description="Disordered" evidence="8">
    <location>
        <begin position="306"/>
        <end position="328"/>
    </location>
</feature>
<evidence type="ECO:0000256" key="1">
    <source>
        <dbReference type="ARBA" id="ARBA00004613"/>
    </source>
</evidence>
<evidence type="ECO:0000256" key="7">
    <source>
        <dbReference type="ARBA" id="ARBA00023157"/>
    </source>
</evidence>
<keyword evidence="7" id="KW-1015">Disulfide bond</keyword>
<comment type="similarity">
    <text evidence="2">Belongs to the dickkopf family.</text>
</comment>
<dbReference type="GO" id="GO:0005615">
    <property type="term" value="C:extracellular space"/>
    <property type="evidence" value="ECO:0007669"/>
    <property type="project" value="TreeGrafter"/>
</dbReference>
<evidence type="ECO:0000256" key="2">
    <source>
        <dbReference type="ARBA" id="ARBA00010842"/>
    </source>
</evidence>
<evidence type="ECO:0000313" key="13">
    <source>
        <dbReference type="Proteomes" id="UP000770717"/>
    </source>
</evidence>
<evidence type="ECO:0000256" key="9">
    <source>
        <dbReference type="SAM" id="Phobius"/>
    </source>
</evidence>
<dbReference type="GO" id="GO:0016055">
    <property type="term" value="P:Wnt signaling pathway"/>
    <property type="evidence" value="ECO:0007669"/>
    <property type="project" value="UniProtKB-KW"/>
</dbReference>
<keyword evidence="3" id="KW-0217">Developmental protein</keyword>
<sequence>MHRAVIFKDFSHFFSVFCRFFQSLRFPRVTTMLLVVLAVTLGLLVASPILNSPNPDAGLDYVEFPHSRSSDDGSLNEIFQEVEDLIKDTNTKLRNAVKELEAEDVLEDKVSLKDLPPNYHNETIKETKVGNATIVTKQEITKETDNKSGATYISQKITSSLKSNDTSGHECIVDEDCRPGNYCHLSSFNYRCLPCKDEEPCARDGECCAGRLCVWGQCRTSSKGESGTICETRQDCGLGLCCAVHTSLLFPVCTPLPGKGEQCQPPNTILELFTWELESEIPVNFCPCPSGLVCQPQSHSLASICEDPSLPNTKREQPEGPEEDPSFYTPEAQDEIVYEDSLIAPTGLGLDLSTAEDFIDRESRLVPQPQLIDYI</sequence>
<dbReference type="PANTHER" id="PTHR12113:SF8">
    <property type="entry name" value="DICKKOPF-RELATED PROTEIN 3"/>
    <property type="match status" value="1"/>
</dbReference>
<dbReference type="GO" id="GO:0048019">
    <property type="term" value="F:receptor antagonist activity"/>
    <property type="evidence" value="ECO:0007669"/>
    <property type="project" value="TreeGrafter"/>
</dbReference>
<dbReference type="GO" id="GO:0039706">
    <property type="term" value="F:co-receptor binding"/>
    <property type="evidence" value="ECO:0007669"/>
    <property type="project" value="TreeGrafter"/>
</dbReference>
<dbReference type="InterPro" id="IPR006796">
    <property type="entry name" value="Dickkopf_N"/>
</dbReference>
<evidence type="ECO:0000256" key="5">
    <source>
        <dbReference type="ARBA" id="ARBA00022687"/>
    </source>
</evidence>
<evidence type="ECO:0000256" key="6">
    <source>
        <dbReference type="ARBA" id="ARBA00022729"/>
    </source>
</evidence>
<dbReference type="GO" id="GO:0090090">
    <property type="term" value="P:negative regulation of canonical Wnt signaling pathway"/>
    <property type="evidence" value="ECO:0007669"/>
    <property type="project" value="TreeGrafter"/>
</dbReference>
<keyword evidence="5" id="KW-0879">Wnt signaling pathway</keyword>
<dbReference type="InterPro" id="IPR039863">
    <property type="entry name" value="DKK1-4"/>
</dbReference>
<keyword evidence="9" id="KW-1133">Transmembrane helix</keyword>
<comment type="caution">
    <text evidence="12">The sequence shown here is derived from an EMBL/GenBank/DDBJ whole genome shotgun (WGS) entry which is preliminary data.</text>
</comment>
<evidence type="ECO:0000256" key="3">
    <source>
        <dbReference type="ARBA" id="ARBA00022473"/>
    </source>
</evidence>
<evidence type="ECO:0000256" key="8">
    <source>
        <dbReference type="SAM" id="MobiDB-lite"/>
    </source>
</evidence>
<feature type="transmembrane region" description="Helical" evidence="9">
    <location>
        <begin position="29"/>
        <end position="50"/>
    </location>
</feature>
<dbReference type="Pfam" id="PF04706">
    <property type="entry name" value="Dickkopf_N"/>
    <property type="match status" value="1"/>
</dbReference>
<dbReference type="EMBL" id="WNTK01000012">
    <property type="protein sequence ID" value="KAG9475917.1"/>
    <property type="molecule type" value="Genomic_DNA"/>
</dbReference>
<feature type="domain" description="Dickkopf N-terminal cysteine-rich" evidence="10">
    <location>
        <begin position="170"/>
        <end position="218"/>
    </location>
</feature>
<dbReference type="CDD" id="cd23274">
    <property type="entry name" value="Dkk3_Cys2"/>
    <property type="match status" value="1"/>
</dbReference>
<proteinExistence type="inferred from homology"/>
<evidence type="ECO:0000313" key="12">
    <source>
        <dbReference type="EMBL" id="KAG9475917.1"/>
    </source>
</evidence>
<dbReference type="Pfam" id="PF06607">
    <property type="entry name" value="Prokineticin"/>
    <property type="match status" value="1"/>
</dbReference>
<dbReference type="InterPro" id="IPR047300">
    <property type="entry name" value="Dkk3_Cys2"/>
</dbReference>
<gene>
    <name evidence="12" type="ORF">GDO78_004009</name>
</gene>
<dbReference type="AlphaFoldDB" id="A0A8J6EUK6"/>
<organism evidence="12 13">
    <name type="scientific">Eleutherodactylus coqui</name>
    <name type="common">Puerto Rican coqui</name>
    <dbReference type="NCBI Taxonomy" id="57060"/>
    <lineage>
        <taxon>Eukaryota</taxon>
        <taxon>Metazoa</taxon>
        <taxon>Chordata</taxon>
        <taxon>Craniata</taxon>
        <taxon>Vertebrata</taxon>
        <taxon>Euteleostomi</taxon>
        <taxon>Amphibia</taxon>
        <taxon>Batrachia</taxon>
        <taxon>Anura</taxon>
        <taxon>Neobatrachia</taxon>
        <taxon>Hyloidea</taxon>
        <taxon>Eleutherodactylidae</taxon>
        <taxon>Eleutherodactylinae</taxon>
        <taxon>Eleutherodactylus</taxon>
        <taxon>Eleutherodactylus</taxon>
    </lineage>
</organism>